<organism evidence="3 4">
    <name type="scientific">Hyaloscypha bicolor E</name>
    <dbReference type="NCBI Taxonomy" id="1095630"/>
    <lineage>
        <taxon>Eukaryota</taxon>
        <taxon>Fungi</taxon>
        <taxon>Dikarya</taxon>
        <taxon>Ascomycota</taxon>
        <taxon>Pezizomycotina</taxon>
        <taxon>Leotiomycetes</taxon>
        <taxon>Helotiales</taxon>
        <taxon>Hyaloscyphaceae</taxon>
        <taxon>Hyaloscypha</taxon>
        <taxon>Hyaloscypha bicolor</taxon>
    </lineage>
</organism>
<dbReference type="STRING" id="1095630.A0A2J6T951"/>
<dbReference type="InParanoid" id="A0A2J6T951"/>
<dbReference type="Pfam" id="PF20150">
    <property type="entry name" value="2EXR"/>
    <property type="match status" value="1"/>
</dbReference>
<dbReference type="EMBL" id="KZ613813">
    <property type="protein sequence ID" value="PMD59560.1"/>
    <property type="molecule type" value="Genomic_DNA"/>
</dbReference>
<reference evidence="3 4" key="1">
    <citation type="submission" date="2016-04" db="EMBL/GenBank/DDBJ databases">
        <title>A degradative enzymes factory behind the ericoid mycorrhizal symbiosis.</title>
        <authorList>
            <consortium name="DOE Joint Genome Institute"/>
            <person name="Martino E."/>
            <person name="Morin E."/>
            <person name="Grelet G."/>
            <person name="Kuo A."/>
            <person name="Kohler A."/>
            <person name="Daghino S."/>
            <person name="Barry K."/>
            <person name="Choi C."/>
            <person name="Cichocki N."/>
            <person name="Clum A."/>
            <person name="Copeland A."/>
            <person name="Hainaut M."/>
            <person name="Haridas S."/>
            <person name="Labutti K."/>
            <person name="Lindquist E."/>
            <person name="Lipzen A."/>
            <person name="Khouja H.-R."/>
            <person name="Murat C."/>
            <person name="Ohm R."/>
            <person name="Olson A."/>
            <person name="Spatafora J."/>
            <person name="Veneault-Fourrey C."/>
            <person name="Henrissat B."/>
            <person name="Grigoriev I."/>
            <person name="Martin F."/>
            <person name="Perotto S."/>
        </authorList>
    </citation>
    <scope>NUCLEOTIDE SEQUENCE [LARGE SCALE GENOMIC DNA]</scope>
    <source>
        <strain evidence="3 4">E</strain>
    </source>
</reference>
<dbReference type="InterPro" id="IPR045518">
    <property type="entry name" value="2EXR"/>
</dbReference>
<dbReference type="AlphaFoldDB" id="A0A2J6T951"/>
<accession>A0A2J6T951</accession>
<evidence type="ECO:0000313" key="3">
    <source>
        <dbReference type="EMBL" id="PMD59560.1"/>
    </source>
</evidence>
<feature type="region of interest" description="Disordered" evidence="1">
    <location>
        <begin position="1"/>
        <end position="41"/>
    </location>
</feature>
<dbReference type="OrthoDB" id="4737394at2759"/>
<evidence type="ECO:0000313" key="4">
    <source>
        <dbReference type="Proteomes" id="UP000235371"/>
    </source>
</evidence>
<keyword evidence="4" id="KW-1185">Reference proteome</keyword>
<gene>
    <name evidence="3" type="ORF">K444DRAFT_629970</name>
</gene>
<dbReference type="RefSeq" id="XP_024736464.1">
    <property type="nucleotide sequence ID" value="XM_024883135.1"/>
</dbReference>
<dbReference type="Proteomes" id="UP000235371">
    <property type="component" value="Unassembled WGS sequence"/>
</dbReference>
<protein>
    <recommendedName>
        <fullName evidence="2">2EXR domain-containing protein</fullName>
    </recommendedName>
</protein>
<feature type="domain" description="2EXR" evidence="2">
    <location>
        <begin position="62"/>
        <end position="161"/>
    </location>
</feature>
<dbReference type="GeneID" id="36591212"/>
<sequence>MKTRSGLSVWARKVSKTAPTTGHEEDKNKTSTNDAVPQLPDPRISMTTAQALGQPKQSERTFSLFPKLPPELRNEIWKLSLPGPRIIRITHDPRNMATVKIQEIGAGPSPFWRAKANAGPVPVLLHVNKEARSFASKYYSLTFEKQTQGRPVYFDATRDTLHLPNVEGIHDGEGFGTHAGY</sequence>
<name>A0A2J6T951_9HELO</name>
<evidence type="ECO:0000256" key="1">
    <source>
        <dbReference type="SAM" id="MobiDB-lite"/>
    </source>
</evidence>
<dbReference type="PANTHER" id="PTHR35910:SF1">
    <property type="entry name" value="2EXR DOMAIN-CONTAINING PROTEIN"/>
    <property type="match status" value="1"/>
</dbReference>
<dbReference type="PANTHER" id="PTHR35910">
    <property type="entry name" value="2EXR DOMAIN-CONTAINING PROTEIN"/>
    <property type="match status" value="1"/>
</dbReference>
<proteinExistence type="predicted"/>
<evidence type="ECO:0000259" key="2">
    <source>
        <dbReference type="Pfam" id="PF20150"/>
    </source>
</evidence>